<keyword evidence="5" id="KW-1185">Reference proteome</keyword>
<evidence type="ECO:0000256" key="2">
    <source>
        <dbReference type="SAM" id="Phobius"/>
    </source>
</evidence>
<feature type="compositionally biased region" description="Basic and acidic residues" evidence="1">
    <location>
        <begin position="248"/>
        <end position="261"/>
    </location>
</feature>
<feature type="region of interest" description="Disordered" evidence="1">
    <location>
        <begin position="241"/>
        <end position="261"/>
    </location>
</feature>
<dbReference type="AlphaFoldDB" id="A0A226EQT9"/>
<keyword evidence="3" id="KW-0732">Signal</keyword>
<accession>A0A226EQT9</accession>
<evidence type="ECO:0008006" key="6">
    <source>
        <dbReference type="Google" id="ProtNLM"/>
    </source>
</evidence>
<keyword evidence="2" id="KW-1133">Transmembrane helix</keyword>
<comment type="caution">
    <text evidence="4">The sequence shown here is derived from an EMBL/GenBank/DDBJ whole genome shotgun (WGS) entry which is preliminary data.</text>
</comment>
<dbReference type="Proteomes" id="UP000198287">
    <property type="component" value="Unassembled WGS sequence"/>
</dbReference>
<dbReference type="OMA" id="CEYAISS"/>
<keyword evidence="2" id="KW-0812">Transmembrane</keyword>
<organism evidence="4 5">
    <name type="scientific">Folsomia candida</name>
    <name type="common">Springtail</name>
    <dbReference type="NCBI Taxonomy" id="158441"/>
    <lineage>
        <taxon>Eukaryota</taxon>
        <taxon>Metazoa</taxon>
        <taxon>Ecdysozoa</taxon>
        <taxon>Arthropoda</taxon>
        <taxon>Hexapoda</taxon>
        <taxon>Collembola</taxon>
        <taxon>Entomobryomorpha</taxon>
        <taxon>Isotomoidea</taxon>
        <taxon>Isotomidae</taxon>
        <taxon>Proisotominae</taxon>
        <taxon>Folsomia</taxon>
    </lineage>
</organism>
<evidence type="ECO:0000313" key="4">
    <source>
        <dbReference type="EMBL" id="OXA59992.1"/>
    </source>
</evidence>
<evidence type="ECO:0000313" key="5">
    <source>
        <dbReference type="Proteomes" id="UP000198287"/>
    </source>
</evidence>
<keyword evidence="2" id="KW-0472">Membrane</keyword>
<gene>
    <name evidence="4" type="ORF">Fcan01_04194</name>
</gene>
<protein>
    <recommendedName>
        <fullName evidence="6">CUB domain-containing protein</fullName>
    </recommendedName>
</protein>
<evidence type="ECO:0000256" key="3">
    <source>
        <dbReference type="SAM" id="SignalP"/>
    </source>
</evidence>
<sequence>MNLHFSCSAKIVWWIFALAVHHCLPGTLSNETVYLESYPSYSVVLPISHETPRNETFLVQSPRFHRVMAVIQFLNIPPKNDFSCGVFLQFQDGADQRSAKICGNFDPDEKTFSPSSLVGPRTYLSSRNSLRVSLLHVTTGKLENSYARISFTAFRDDCYFLQPRGNNTGSGVSYPRYRPCEYAISSDGIGRQCIVSSLFCDNVIHCAPTDEKSGTDFGQDESELNCPHIYHQQQSIILPDATVSSSQKENEAEKRGQNSNNHDDKIFKRFFDEREEHLANLFKSAIIGFVGICTICILVAFVISIFCWKQKQYHLEHQGPQS</sequence>
<feature type="transmembrane region" description="Helical" evidence="2">
    <location>
        <begin position="285"/>
        <end position="308"/>
    </location>
</feature>
<feature type="signal peptide" evidence="3">
    <location>
        <begin position="1"/>
        <end position="29"/>
    </location>
</feature>
<dbReference type="EMBL" id="LNIX01000002">
    <property type="protein sequence ID" value="OXA59992.1"/>
    <property type="molecule type" value="Genomic_DNA"/>
</dbReference>
<name>A0A226EQT9_FOLCA</name>
<reference evidence="4 5" key="1">
    <citation type="submission" date="2015-12" db="EMBL/GenBank/DDBJ databases">
        <title>The genome of Folsomia candida.</title>
        <authorList>
            <person name="Faddeeva A."/>
            <person name="Derks M.F."/>
            <person name="Anvar Y."/>
            <person name="Smit S."/>
            <person name="Van Straalen N."/>
            <person name="Roelofs D."/>
        </authorList>
    </citation>
    <scope>NUCLEOTIDE SEQUENCE [LARGE SCALE GENOMIC DNA]</scope>
    <source>
        <strain evidence="4 5">VU population</strain>
        <tissue evidence="4">Whole body</tissue>
    </source>
</reference>
<feature type="chain" id="PRO_5012940350" description="CUB domain-containing protein" evidence="3">
    <location>
        <begin position="30"/>
        <end position="322"/>
    </location>
</feature>
<proteinExistence type="predicted"/>
<dbReference type="OrthoDB" id="10581197at2759"/>
<evidence type="ECO:0000256" key="1">
    <source>
        <dbReference type="SAM" id="MobiDB-lite"/>
    </source>
</evidence>